<dbReference type="KEGG" id="cam:101492225"/>
<dbReference type="PANTHER" id="PTHR31696:SF4">
    <property type="entry name" value="OS08G0171800 PROTEIN"/>
    <property type="match status" value="1"/>
</dbReference>
<dbReference type="GO" id="GO:0010274">
    <property type="term" value="P:hydrotropism"/>
    <property type="evidence" value="ECO:0007669"/>
    <property type="project" value="InterPro"/>
</dbReference>
<reference evidence="3" key="2">
    <citation type="submission" date="2025-08" db="UniProtKB">
        <authorList>
            <consortium name="RefSeq"/>
        </authorList>
    </citation>
    <scope>IDENTIFICATION</scope>
    <source>
        <tissue evidence="3">Etiolated seedlings</tissue>
    </source>
</reference>
<dbReference type="OrthoDB" id="672310at2759"/>
<sequence length="255" mass="28148">MGEPRSSSHTSTTSSQSSPTTLPSPPPPPQKISLIQPSQKRKHRPKVVRVFRSVFRSLPIITPTCKFPSIPTATAEGHHHHHHRNIAGHNGTKVSGTLFGHRKGRVSLSIQENPKCLPSLVIELSMQTNVLQKEMAAGMVRIALECEKRGEKDKTLLTEEPLWTMYCNGKKTGYGVKREASEEDLNIMELLKAVSMGAGVVPMKNEADDVDGELAFMRASFEHVIGSKDSETLYMLSPDGNNNNGPELTIFFVRI</sequence>
<evidence type="ECO:0000313" key="2">
    <source>
        <dbReference type="Proteomes" id="UP000087171"/>
    </source>
</evidence>
<dbReference type="PaxDb" id="3827-XP_004502865.1"/>
<organism evidence="2 3">
    <name type="scientific">Cicer arietinum</name>
    <name type="common">Chickpea</name>
    <name type="synonym">Garbanzo</name>
    <dbReference type="NCBI Taxonomy" id="3827"/>
    <lineage>
        <taxon>Eukaryota</taxon>
        <taxon>Viridiplantae</taxon>
        <taxon>Streptophyta</taxon>
        <taxon>Embryophyta</taxon>
        <taxon>Tracheophyta</taxon>
        <taxon>Spermatophyta</taxon>
        <taxon>Magnoliopsida</taxon>
        <taxon>eudicotyledons</taxon>
        <taxon>Gunneridae</taxon>
        <taxon>Pentapetalae</taxon>
        <taxon>rosids</taxon>
        <taxon>fabids</taxon>
        <taxon>Fabales</taxon>
        <taxon>Fabaceae</taxon>
        <taxon>Papilionoideae</taxon>
        <taxon>50 kb inversion clade</taxon>
        <taxon>NPAAA clade</taxon>
        <taxon>Hologalegina</taxon>
        <taxon>IRL clade</taxon>
        <taxon>Cicereae</taxon>
        <taxon>Cicer</taxon>
    </lineage>
</organism>
<evidence type="ECO:0000313" key="3">
    <source>
        <dbReference type="RefSeq" id="XP_004502865.1"/>
    </source>
</evidence>
<feature type="region of interest" description="Disordered" evidence="1">
    <location>
        <begin position="72"/>
        <end position="92"/>
    </location>
</feature>
<keyword evidence="2" id="KW-1185">Reference proteome</keyword>
<feature type="compositionally biased region" description="Low complexity" evidence="1">
    <location>
        <begin position="7"/>
        <end position="21"/>
    </location>
</feature>
<dbReference type="AlphaFoldDB" id="A0A1S2YCM5"/>
<evidence type="ECO:0000256" key="1">
    <source>
        <dbReference type="SAM" id="MobiDB-lite"/>
    </source>
</evidence>
<reference evidence="2" key="1">
    <citation type="journal article" date="2013" name="Nat. Biotechnol.">
        <title>Draft genome sequence of chickpea (Cicer arietinum) provides a resource for trait improvement.</title>
        <authorList>
            <person name="Varshney R.K."/>
            <person name="Song C."/>
            <person name="Saxena R.K."/>
            <person name="Azam S."/>
            <person name="Yu S."/>
            <person name="Sharpe A.G."/>
            <person name="Cannon S."/>
            <person name="Baek J."/>
            <person name="Rosen B.D."/>
            <person name="Tar'an B."/>
            <person name="Millan T."/>
            <person name="Zhang X."/>
            <person name="Ramsay L.D."/>
            <person name="Iwata A."/>
            <person name="Wang Y."/>
            <person name="Nelson W."/>
            <person name="Farmer A.D."/>
            <person name="Gaur P.M."/>
            <person name="Soderlund C."/>
            <person name="Penmetsa R.V."/>
            <person name="Xu C."/>
            <person name="Bharti A.K."/>
            <person name="He W."/>
            <person name="Winter P."/>
            <person name="Zhao S."/>
            <person name="Hane J.K."/>
            <person name="Carrasquilla-Garcia N."/>
            <person name="Condie J.A."/>
            <person name="Upadhyaya H.D."/>
            <person name="Luo M.C."/>
            <person name="Thudi M."/>
            <person name="Gowda C.L."/>
            <person name="Singh N.P."/>
            <person name="Lichtenzveig J."/>
            <person name="Gali K.K."/>
            <person name="Rubio J."/>
            <person name="Nadarajan N."/>
            <person name="Dolezel J."/>
            <person name="Bansal K.C."/>
            <person name="Xu X."/>
            <person name="Edwards D."/>
            <person name="Zhang G."/>
            <person name="Kahl G."/>
            <person name="Gil J."/>
            <person name="Singh K.B."/>
            <person name="Datta S.K."/>
            <person name="Jackson S.A."/>
            <person name="Wang J."/>
            <person name="Cook D.R."/>
        </authorList>
    </citation>
    <scope>NUCLEOTIDE SEQUENCE [LARGE SCALE GENOMIC DNA]</scope>
    <source>
        <strain evidence="2">cv. CDC Frontier</strain>
    </source>
</reference>
<dbReference type="RefSeq" id="XP_004502865.1">
    <property type="nucleotide sequence ID" value="XM_004502808.3"/>
</dbReference>
<dbReference type="NCBIfam" id="TIGR01570">
    <property type="entry name" value="A_thal_3588"/>
    <property type="match status" value="1"/>
</dbReference>
<dbReference type="InterPro" id="IPR006460">
    <property type="entry name" value="MIZ1-like_pln"/>
</dbReference>
<dbReference type="Pfam" id="PF04759">
    <property type="entry name" value="DUF617"/>
    <property type="match status" value="1"/>
</dbReference>
<proteinExistence type="predicted"/>
<gene>
    <name evidence="3" type="primary">LOC101492225</name>
</gene>
<dbReference type="STRING" id="3827.A0A1S2YCM5"/>
<dbReference type="Proteomes" id="UP000087171">
    <property type="component" value="Chromosome Ca5"/>
</dbReference>
<dbReference type="PANTHER" id="PTHR31696">
    <property type="entry name" value="PROTEIN MIZU-KUSSEI 1"/>
    <property type="match status" value="1"/>
</dbReference>
<accession>A0A1S2YCM5</accession>
<feature type="region of interest" description="Disordered" evidence="1">
    <location>
        <begin position="1"/>
        <end position="45"/>
    </location>
</feature>
<name>A0A1S2YCM5_CICAR</name>
<protein>
    <submittedName>
        <fullName evidence="3">Protein MIZU-KUSSEI 1</fullName>
    </submittedName>
</protein>
<dbReference type="eggNOG" id="ENOG502QSCG">
    <property type="taxonomic scope" value="Eukaryota"/>
</dbReference>
<dbReference type="GeneID" id="101492225"/>